<comment type="function">
    <text evidence="7">Part of the tripartite ATP-independent periplasmic (TRAP) transport system.</text>
</comment>
<feature type="transmembrane region" description="Helical" evidence="7">
    <location>
        <begin position="102"/>
        <end position="126"/>
    </location>
</feature>
<evidence type="ECO:0000313" key="9">
    <source>
        <dbReference type="EMBL" id="SMF59811.1"/>
    </source>
</evidence>
<evidence type="ECO:0000256" key="1">
    <source>
        <dbReference type="ARBA" id="ARBA00004429"/>
    </source>
</evidence>
<dbReference type="Pfam" id="PF06808">
    <property type="entry name" value="DctM"/>
    <property type="match status" value="1"/>
</dbReference>
<dbReference type="GO" id="GO:0022857">
    <property type="term" value="F:transmembrane transporter activity"/>
    <property type="evidence" value="ECO:0007669"/>
    <property type="project" value="UniProtKB-UniRule"/>
</dbReference>
<dbReference type="InterPro" id="IPR010656">
    <property type="entry name" value="DctM"/>
</dbReference>
<keyword evidence="2" id="KW-1003">Cell membrane</keyword>
<sequence length="426" mass="44875">MIVFVFIVALLGAMALGMPVAFALIVSGLAMMWHIDMLSPQIIAQNMLSGADSFTLLAVPFFLLAGELMNAGGISRRIVNAALAWIGHFRGGLGYAGIAAAVILAALSGSAIADTAAVAALLVPAMRDSGYSVRRSTGLLAAGGVIAPVLPPAIALVLFGVAGGVSITQLFLAGIFPGLLMALSLVITWGFICRRDKIAPLPRKSMPERFKITLDASIGLLLPVVIIGGIRAGIFTPTEAAVIAAVYALVVGLFIYREIKIPDLYGIVVRAANITASVIFLVAAAMVSAWLIAAADIPSYVRDMLEPFIDTPILLMFILMILVIIVGTALDMAPTILILTPVLMPVIREAGIHPVYFGILFVMNNALGMVTPPVGTVLNVAASVSRISVDDAFKGVFPFLMTEIGVMFLLVLFPDLVLVPLRFLMH</sequence>
<dbReference type="PANTHER" id="PTHR33362">
    <property type="entry name" value="SIALIC ACID TRAP TRANSPORTER PERMEASE PROTEIN SIAT-RELATED"/>
    <property type="match status" value="1"/>
</dbReference>
<dbReference type="InterPro" id="IPR004681">
    <property type="entry name" value="TRAP_DctM"/>
</dbReference>
<feature type="transmembrane region" description="Helical" evidence="7">
    <location>
        <begin position="167"/>
        <end position="192"/>
    </location>
</feature>
<accession>A0A1X7FW81</accession>
<evidence type="ECO:0000313" key="10">
    <source>
        <dbReference type="Proteomes" id="UP000192903"/>
    </source>
</evidence>
<feature type="transmembrane region" description="Helical" evidence="7">
    <location>
        <begin position="240"/>
        <end position="259"/>
    </location>
</feature>
<evidence type="ECO:0000256" key="3">
    <source>
        <dbReference type="ARBA" id="ARBA00022519"/>
    </source>
</evidence>
<dbReference type="NCBIfam" id="TIGR00786">
    <property type="entry name" value="dctM"/>
    <property type="match status" value="1"/>
</dbReference>
<keyword evidence="5 7" id="KW-1133">Transmembrane helix</keyword>
<feature type="transmembrane region" description="Helical" evidence="7">
    <location>
        <begin position="138"/>
        <end position="161"/>
    </location>
</feature>
<dbReference type="EMBL" id="FXAF01000008">
    <property type="protein sequence ID" value="SMF59811.1"/>
    <property type="molecule type" value="Genomic_DNA"/>
</dbReference>
<keyword evidence="4 7" id="KW-0812">Transmembrane</keyword>
<feature type="transmembrane region" description="Helical" evidence="7">
    <location>
        <begin position="313"/>
        <end position="343"/>
    </location>
</feature>
<evidence type="ECO:0000256" key="6">
    <source>
        <dbReference type="ARBA" id="ARBA00023136"/>
    </source>
</evidence>
<dbReference type="OrthoDB" id="7374726at2"/>
<comment type="subunit">
    <text evidence="7">The complex comprises the extracytoplasmic solute receptor protein and the two transmembrane proteins.</text>
</comment>
<feature type="transmembrane region" description="Helical" evidence="7">
    <location>
        <begin position="78"/>
        <end position="96"/>
    </location>
</feature>
<feature type="transmembrane region" description="Helical" evidence="7">
    <location>
        <begin position="355"/>
        <end position="375"/>
    </location>
</feature>
<keyword evidence="10" id="KW-1185">Reference proteome</keyword>
<proteinExistence type="inferred from homology"/>
<comment type="subcellular location">
    <subcellularLocation>
        <location evidence="1 7">Cell inner membrane</location>
        <topology evidence="1 7">Multi-pass membrane protein</topology>
    </subcellularLocation>
</comment>
<dbReference type="RefSeq" id="WP_085423861.1">
    <property type="nucleotide sequence ID" value="NZ_FXAF01000008.1"/>
</dbReference>
<evidence type="ECO:0000256" key="2">
    <source>
        <dbReference type="ARBA" id="ARBA00022475"/>
    </source>
</evidence>
<keyword evidence="7" id="KW-0813">Transport</keyword>
<reference evidence="10" key="1">
    <citation type="submission" date="2017-04" db="EMBL/GenBank/DDBJ databases">
        <authorList>
            <person name="Varghese N."/>
            <person name="Submissions S."/>
        </authorList>
    </citation>
    <scope>NUCLEOTIDE SEQUENCE [LARGE SCALE GENOMIC DNA]</scope>
    <source>
        <strain evidence="10">B4P</strain>
    </source>
</reference>
<protein>
    <recommendedName>
        <fullName evidence="7">TRAP transporter large permease protein</fullName>
    </recommendedName>
</protein>
<dbReference type="GO" id="GO:0005886">
    <property type="term" value="C:plasma membrane"/>
    <property type="evidence" value="ECO:0007669"/>
    <property type="project" value="UniProtKB-SubCell"/>
</dbReference>
<feature type="transmembrane region" description="Helical" evidence="7">
    <location>
        <begin position="395"/>
        <end position="421"/>
    </location>
</feature>
<comment type="similarity">
    <text evidence="7">Belongs to the TRAP transporter large permease family.</text>
</comment>
<dbReference type="Proteomes" id="UP000192903">
    <property type="component" value="Unassembled WGS sequence"/>
</dbReference>
<evidence type="ECO:0000259" key="8">
    <source>
        <dbReference type="Pfam" id="PF06808"/>
    </source>
</evidence>
<keyword evidence="6 7" id="KW-0472">Membrane</keyword>
<dbReference type="PANTHER" id="PTHR33362:SF4">
    <property type="entry name" value="2,3-DIKETO-L-GULONATE TRAP TRANSPORTER LARGE PERMEASE PROTEIN YIAN"/>
    <property type="match status" value="1"/>
</dbReference>
<dbReference type="STRING" id="464029.SAMN02982989_0976"/>
<dbReference type="PIRSF" id="PIRSF006066">
    <property type="entry name" value="HI0050"/>
    <property type="match status" value="1"/>
</dbReference>
<feature type="domain" description="TRAP C4-dicarboxylate transport system permease DctM subunit" evidence="8">
    <location>
        <begin position="7"/>
        <end position="415"/>
    </location>
</feature>
<evidence type="ECO:0000256" key="7">
    <source>
        <dbReference type="RuleBase" id="RU369079"/>
    </source>
</evidence>
<feature type="transmembrane region" description="Helical" evidence="7">
    <location>
        <begin position="271"/>
        <end position="293"/>
    </location>
</feature>
<name>A0A1X7FW81_9HYPH</name>
<feature type="transmembrane region" description="Helical" evidence="7">
    <location>
        <begin position="212"/>
        <end position="234"/>
    </location>
</feature>
<gene>
    <name evidence="9" type="ORF">SAMN02982989_0976</name>
</gene>
<organism evidence="9 10">
    <name type="scientific">Xaviernesmea oryzae</name>
    <dbReference type="NCBI Taxonomy" id="464029"/>
    <lineage>
        <taxon>Bacteria</taxon>
        <taxon>Pseudomonadati</taxon>
        <taxon>Pseudomonadota</taxon>
        <taxon>Alphaproteobacteria</taxon>
        <taxon>Hyphomicrobiales</taxon>
        <taxon>Rhizobiaceae</taxon>
        <taxon>Rhizobium/Agrobacterium group</taxon>
        <taxon>Xaviernesmea</taxon>
    </lineage>
</organism>
<dbReference type="AlphaFoldDB" id="A0A1X7FW81"/>
<keyword evidence="3 7" id="KW-0997">Cell inner membrane</keyword>
<evidence type="ECO:0000256" key="4">
    <source>
        <dbReference type="ARBA" id="ARBA00022692"/>
    </source>
</evidence>
<feature type="transmembrane region" description="Helical" evidence="7">
    <location>
        <begin position="47"/>
        <end position="66"/>
    </location>
</feature>
<evidence type="ECO:0000256" key="5">
    <source>
        <dbReference type="ARBA" id="ARBA00022989"/>
    </source>
</evidence>